<dbReference type="STRING" id="106549.A0A540LLA4"/>
<name>A0A540LLA4_MALBA</name>
<keyword evidence="1" id="KW-0472">Membrane</keyword>
<dbReference type="EMBL" id="VIEB01000544">
    <property type="protein sequence ID" value="TQD87234.1"/>
    <property type="molecule type" value="Genomic_DNA"/>
</dbReference>
<proteinExistence type="predicted"/>
<sequence>MATVTAWQLPYRILAAAEEEEDSSSDPTNAVAFVGLCLVLGIACRHLLHGTRVPYTVALLILGIGLGSIVI</sequence>
<dbReference type="AlphaFoldDB" id="A0A540LLA4"/>
<comment type="caution">
    <text evidence="2">The sequence shown here is derived from an EMBL/GenBank/DDBJ whole genome shotgun (WGS) entry which is preliminary data.</text>
</comment>
<organism evidence="2 3">
    <name type="scientific">Malus baccata</name>
    <name type="common">Siberian crab apple</name>
    <name type="synonym">Pyrus baccata</name>
    <dbReference type="NCBI Taxonomy" id="106549"/>
    <lineage>
        <taxon>Eukaryota</taxon>
        <taxon>Viridiplantae</taxon>
        <taxon>Streptophyta</taxon>
        <taxon>Embryophyta</taxon>
        <taxon>Tracheophyta</taxon>
        <taxon>Spermatophyta</taxon>
        <taxon>Magnoliopsida</taxon>
        <taxon>eudicotyledons</taxon>
        <taxon>Gunneridae</taxon>
        <taxon>Pentapetalae</taxon>
        <taxon>rosids</taxon>
        <taxon>fabids</taxon>
        <taxon>Rosales</taxon>
        <taxon>Rosaceae</taxon>
        <taxon>Amygdaloideae</taxon>
        <taxon>Maleae</taxon>
        <taxon>Malus</taxon>
    </lineage>
</organism>
<keyword evidence="1" id="KW-0812">Transmembrane</keyword>
<reference evidence="2 3" key="1">
    <citation type="journal article" date="2019" name="G3 (Bethesda)">
        <title>Sequencing of a Wild Apple (Malus baccata) Genome Unravels the Differences Between Cultivated and Wild Apple Species Regarding Disease Resistance and Cold Tolerance.</title>
        <authorList>
            <person name="Chen X."/>
        </authorList>
    </citation>
    <scope>NUCLEOTIDE SEQUENCE [LARGE SCALE GENOMIC DNA]</scope>
    <source>
        <strain evidence="3">cv. Shandingzi</strain>
        <tissue evidence="2">Leaves</tissue>
    </source>
</reference>
<evidence type="ECO:0008006" key="4">
    <source>
        <dbReference type="Google" id="ProtNLM"/>
    </source>
</evidence>
<keyword evidence="3" id="KW-1185">Reference proteome</keyword>
<feature type="transmembrane region" description="Helical" evidence="1">
    <location>
        <begin position="53"/>
        <end position="70"/>
    </location>
</feature>
<keyword evidence="1" id="KW-1133">Transmembrane helix</keyword>
<dbReference type="Proteomes" id="UP000315295">
    <property type="component" value="Unassembled WGS sequence"/>
</dbReference>
<evidence type="ECO:0000256" key="1">
    <source>
        <dbReference type="SAM" id="Phobius"/>
    </source>
</evidence>
<feature type="transmembrane region" description="Helical" evidence="1">
    <location>
        <begin position="30"/>
        <end position="48"/>
    </location>
</feature>
<protein>
    <recommendedName>
        <fullName evidence="4">Cation/H+ exchanger domain-containing protein</fullName>
    </recommendedName>
</protein>
<accession>A0A540LLA4</accession>
<evidence type="ECO:0000313" key="3">
    <source>
        <dbReference type="Proteomes" id="UP000315295"/>
    </source>
</evidence>
<evidence type="ECO:0000313" key="2">
    <source>
        <dbReference type="EMBL" id="TQD87234.1"/>
    </source>
</evidence>
<gene>
    <name evidence="2" type="ORF">C1H46_027196</name>
</gene>